<dbReference type="PANTHER" id="PTHR43433:SF5">
    <property type="entry name" value="AB HYDROLASE-1 DOMAIN-CONTAINING PROTEIN"/>
    <property type="match status" value="1"/>
</dbReference>
<comment type="caution">
    <text evidence="2">The sequence shown here is derived from an EMBL/GenBank/DDBJ whole genome shotgun (WGS) entry which is preliminary data.</text>
</comment>
<dbReference type="EMBL" id="JAEMNV010000007">
    <property type="protein sequence ID" value="MBJ8341231.1"/>
    <property type="molecule type" value="Genomic_DNA"/>
</dbReference>
<dbReference type="RefSeq" id="WP_199706122.1">
    <property type="nucleotide sequence ID" value="NZ_JAEMNV010000007.1"/>
</dbReference>
<organism evidence="2 3">
    <name type="scientific">Antrihabitans stalagmiti</name>
    <dbReference type="NCBI Taxonomy" id="2799499"/>
    <lineage>
        <taxon>Bacteria</taxon>
        <taxon>Bacillati</taxon>
        <taxon>Actinomycetota</taxon>
        <taxon>Actinomycetes</taxon>
        <taxon>Mycobacteriales</taxon>
        <taxon>Nocardiaceae</taxon>
        <taxon>Antrihabitans</taxon>
    </lineage>
</organism>
<name>A0A934NTJ3_9NOCA</name>
<dbReference type="PANTHER" id="PTHR43433">
    <property type="entry name" value="HYDROLASE, ALPHA/BETA FOLD FAMILY PROTEIN"/>
    <property type="match status" value="1"/>
</dbReference>
<dbReference type="PRINTS" id="PR00111">
    <property type="entry name" value="ABHYDROLASE"/>
</dbReference>
<evidence type="ECO:0000313" key="2">
    <source>
        <dbReference type="EMBL" id="MBJ8341231.1"/>
    </source>
</evidence>
<dbReference type="Gene3D" id="3.40.50.1820">
    <property type="entry name" value="alpha/beta hydrolase"/>
    <property type="match status" value="1"/>
</dbReference>
<protein>
    <submittedName>
        <fullName evidence="2">Alpha/beta hydrolase</fullName>
    </submittedName>
</protein>
<dbReference type="GO" id="GO:0016787">
    <property type="term" value="F:hydrolase activity"/>
    <property type="evidence" value="ECO:0007669"/>
    <property type="project" value="UniProtKB-KW"/>
</dbReference>
<evidence type="ECO:0000259" key="1">
    <source>
        <dbReference type="Pfam" id="PF00561"/>
    </source>
</evidence>
<sequence>MARRKDNVATTWSSVATQTLTAGGIEFPYRELGPRGDTPVVFLTHLAAVLDNWDPRIVDGVAATRHVITFDNRGVGAATGKTPTTIEEMAADAVKFIRALGHDMVDLFGFSMGGMIAQIIAETDPGLVRRLALAGTGPAGGEGIDKVTAITYLDTFRSIIGRTDPKEFLFFTRTAHGRKQAAAFLQRLAERTTDRDEEITISVLRRQLKAIHGWGARAPQDLSRITIPVLLANGDHDRMVPTSNTYDMDRRFPNSRIVVYPDAGHGGVFQEHETFVPTLVEFLSAP</sequence>
<dbReference type="InterPro" id="IPR000073">
    <property type="entry name" value="AB_hydrolase_1"/>
</dbReference>
<dbReference type="InterPro" id="IPR050471">
    <property type="entry name" value="AB_hydrolase"/>
</dbReference>
<dbReference type="Proteomes" id="UP000655868">
    <property type="component" value="Unassembled WGS sequence"/>
</dbReference>
<proteinExistence type="predicted"/>
<feature type="domain" description="AB hydrolase-1" evidence="1">
    <location>
        <begin position="39"/>
        <end position="270"/>
    </location>
</feature>
<keyword evidence="3" id="KW-1185">Reference proteome</keyword>
<keyword evidence="2" id="KW-0378">Hydrolase</keyword>
<dbReference type="Pfam" id="PF00561">
    <property type="entry name" value="Abhydrolase_1"/>
    <property type="match status" value="1"/>
</dbReference>
<evidence type="ECO:0000313" key="3">
    <source>
        <dbReference type="Proteomes" id="UP000655868"/>
    </source>
</evidence>
<gene>
    <name evidence="2" type="ORF">JGU71_20300</name>
</gene>
<dbReference type="AlphaFoldDB" id="A0A934NTJ3"/>
<reference evidence="2" key="1">
    <citation type="submission" date="2020-12" db="EMBL/GenBank/DDBJ databases">
        <title>Antrihabitans popcorni sp. nov. and Antrihabitans auranticaus sp. nov., isolated from a larva cave.</title>
        <authorList>
            <person name="Lee S.D."/>
            <person name="Kim I.S."/>
        </authorList>
    </citation>
    <scope>NUCLEOTIDE SEQUENCE</scope>
    <source>
        <strain evidence="2">YC3-6</strain>
    </source>
</reference>
<dbReference type="InterPro" id="IPR029058">
    <property type="entry name" value="AB_hydrolase_fold"/>
</dbReference>
<accession>A0A934NTJ3</accession>
<dbReference type="SUPFAM" id="SSF53474">
    <property type="entry name" value="alpha/beta-Hydrolases"/>
    <property type="match status" value="1"/>
</dbReference>